<sequence length="286" mass="32464">MSSGNTHWCYRCRQQVRLRRRDKVCPHCDGGFVQELDEMEGIGPLDFFGFDSIVDHDQRFRLIEDLMVRQRLAGRYRELDRLRSRMVPEHGMGLRAGAWLIFNGQMPFRIPENGLMDLPLNRGTGVGLRRANTGDYFIGPGLDELIEQLSAGDRQGPPPASQSSIDAMPTITITNKHLRTDLHCPVCKDRFELGSEARQMPCKHIYHNDCIVPWLVQHNTCPVCRHELPPQGSSSACHSQSSRRHNRSQSATSTPGGRENGGESRGRRNPFSFMWPFRSSSSHSPR</sequence>
<evidence type="ECO:0000313" key="10">
    <source>
        <dbReference type="RefSeq" id="XP_019054452.1"/>
    </source>
</evidence>
<dbReference type="GO" id="GO:0005737">
    <property type="term" value="C:cytoplasm"/>
    <property type="evidence" value="ECO:0000318"/>
    <property type="project" value="GO_Central"/>
</dbReference>
<feature type="region of interest" description="Disordered" evidence="8">
    <location>
        <begin position="232"/>
        <end position="286"/>
    </location>
</feature>
<dbReference type="KEGG" id="nnu:104604182"/>
<evidence type="ECO:0000256" key="5">
    <source>
        <dbReference type="ARBA" id="ARBA00022771"/>
    </source>
</evidence>
<keyword evidence="4" id="KW-0479">Metal-binding</keyword>
<evidence type="ECO:0000256" key="6">
    <source>
        <dbReference type="ARBA" id="ARBA00022786"/>
    </source>
</evidence>
<evidence type="ECO:0000256" key="3">
    <source>
        <dbReference type="ARBA" id="ARBA00022679"/>
    </source>
</evidence>
<comment type="catalytic activity">
    <reaction evidence="1">
        <text>S-ubiquitinyl-[E2 ubiquitin-conjugating enzyme]-L-cysteine + [acceptor protein]-L-lysine = [E2 ubiquitin-conjugating enzyme]-L-cysteine + N(6)-ubiquitinyl-[acceptor protein]-L-lysine.</text>
        <dbReference type="EC" id="2.3.2.27"/>
    </reaction>
</comment>
<dbReference type="Pfam" id="PF13639">
    <property type="entry name" value="zf-RING_2"/>
    <property type="match status" value="1"/>
</dbReference>
<dbReference type="PANTHER" id="PTHR15710">
    <property type="entry name" value="E3 UBIQUITIN-PROTEIN LIGASE PRAJA"/>
    <property type="match status" value="1"/>
</dbReference>
<evidence type="ECO:0000256" key="1">
    <source>
        <dbReference type="ARBA" id="ARBA00000900"/>
    </source>
</evidence>
<dbReference type="Pfam" id="PF14369">
    <property type="entry name" value="Zn_ribbon_19"/>
    <property type="match status" value="1"/>
</dbReference>
<evidence type="ECO:0000313" key="9">
    <source>
        <dbReference type="Proteomes" id="UP000189703"/>
    </source>
</evidence>
<gene>
    <name evidence="10" type="primary">LOC104604182</name>
</gene>
<keyword evidence="3" id="KW-0808">Transferase</keyword>
<organism evidence="9 10">
    <name type="scientific">Nelumbo nucifera</name>
    <name type="common">Sacred lotus</name>
    <dbReference type="NCBI Taxonomy" id="4432"/>
    <lineage>
        <taxon>Eukaryota</taxon>
        <taxon>Viridiplantae</taxon>
        <taxon>Streptophyta</taxon>
        <taxon>Embryophyta</taxon>
        <taxon>Tracheophyta</taxon>
        <taxon>Spermatophyta</taxon>
        <taxon>Magnoliopsida</taxon>
        <taxon>Proteales</taxon>
        <taxon>Nelumbonaceae</taxon>
        <taxon>Nelumbo</taxon>
    </lineage>
</organism>
<dbReference type="GO" id="GO:0008270">
    <property type="term" value="F:zinc ion binding"/>
    <property type="evidence" value="ECO:0007669"/>
    <property type="project" value="UniProtKB-KW"/>
</dbReference>
<dbReference type="PANTHER" id="PTHR15710:SF34">
    <property type="entry name" value="E3 UBIQUITIN-PROTEIN LIGASE RHC1A-RELATED"/>
    <property type="match status" value="1"/>
</dbReference>
<dbReference type="Proteomes" id="UP000189703">
    <property type="component" value="Unplaced"/>
</dbReference>
<dbReference type="PROSITE" id="PS50089">
    <property type="entry name" value="ZF_RING_2"/>
    <property type="match status" value="1"/>
</dbReference>
<dbReference type="EC" id="2.3.2.27" evidence="2"/>
<dbReference type="GO" id="GO:0061630">
    <property type="term" value="F:ubiquitin protein ligase activity"/>
    <property type="evidence" value="ECO:0000318"/>
    <property type="project" value="GO_Central"/>
</dbReference>
<evidence type="ECO:0000256" key="7">
    <source>
        <dbReference type="ARBA" id="ARBA00022833"/>
    </source>
</evidence>
<dbReference type="FunFam" id="3.30.40.10:FF:000022">
    <property type="entry name" value="E3 ubiquitin-protein ligase RING1-like"/>
    <property type="match status" value="1"/>
</dbReference>
<dbReference type="RefSeq" id="XP_019054452.1">
    <property type="nucleotide sequence ID" value="XM_019198907.1"/>
</dbReference>
<accession>A0A1U8Q776</accession>
<evidence type="ECO:0000256" key="8">
    <source>
        <dbReference type="SAM" id="MobiDB-lite"/>
    </source>
</evidence>
<evidence type="ECO:0000256" key="4">
    <source>
        <dbReference type="ARBA" id="ARBA00022723"/>
    </source>
</evidence>
<dbReference type="OrthoDB" id="8062037at2759"/>
<dbReference type="CDD" id="cd16667">
    <property type="entry name" value="RING-H2_RNF126-like"/>
    <property type="match status" value="1"/>
</dbReference>
<keyword evidence="7" id="KW-0862">Zinc</keyword>
<dbReference type="InterPro" id="IPR001841">
    <property type="entry name" value="Znf_RING"/>
</dbReference>
<dbReference type="AlphaFoldDB" id="A0A1U8Q776"/>
<protein>
    <recommendedName>
        <fullName evidence="2">RING-type E3 ubiquitin transferase</fullName>
        <ecNumber evidence="2">2.3.2.27</ecNumber>
    </recommendedName>
</protein>
<dbReference type="InterPro" id="IPR013083">
    <property type="entry name" value="Znf_RING/FYVE/PHD"/>
</dbReference>
<keyword evidence="9" id="KW-1185">Reference proteome</keyword>
<dbReference type="OMA" id="TSYSGWP"/>
<dbReference type="SUPFAM" id="SSF57850">
    <property type="entry name" value="RING/U-box"/>
    <property type="match status" value="1"/>
</dbReference>
<keyword evidence="6" id="KW-0833">Ubl conjugation pathway</keyword>
<dbReference type="GeneID" id="104604182"/>
<reference evidence="10" key="1">
    <citation type="submission" date="2025-08" db="UniProtKB">
        <authorList>
            <consortium name="RefSeq"/>
        </authorList>
    </citation>
    <scope>IDENTIFICATION</scope>
</reference>
<keyword evidence="5" id="KW-0863">Zinc-finger</keyword>
<dbReference type="FunCoup" id="A0A1U8Q776">
    <property type="interactions" value="3693"/>
</dbReference>
<dbReference type="SMART" id="SM00184">
    <property type="entry name" value="RING"/>
    <property type="match status" value="1"/>
</dbReference>
<evidence type="ECO:0000256" key="2">
    <source>
        <dbReference type="ARBA" id="ARBA00012483"/>
    </source>
</evidence>
<dbReference type="GO" id="GO:0016567">
    <property type="term" value="P:protein ubiquitination"/>
    <property type="evidence" value="ECO:0000318"/>
    <property type="project" value="GO_Central"/>
</dbReference>
<dbReference type="InterPro" id="IPR039525">
    <property type="entry name" value="RNF126-like_zinc-ribbon"/>
</dbReference>
<proteinExistence type="predicted"/>
<dbReference type="Gene3D" id="3.30.40.10">
    <property type="entry name" value="Zinc/RING finger domain, C3HC4 (zinc finger)"/>
    <property type="match status" value="1"/>
</dbReference>
<name>A0A1U8Q776_NELNU</name>